<dbReference type="AlphaFoldDB" id="A0A9X2FCN1"/>
<dbReference type="InterPro" id="IPR016944">
    <property type="entry name" value="UCP030066"/>
</dbReference>
<dbReference type="Pfam" id="PF13564">
    <property type="entry name" value="DoxX_2"/>
    <property type="match status" value="1"/>
</dbReference>
<keyword evidence="4 5" id="KW-0472">Membrane</keyword>
<dbReference type="RefSeq" id="WP_252589468.1">
    <property type="nucleotide sequence ID" value="NZ_JAMWYS010000058.1"/>
</dbReference>
<comment type="subcellular location">
    <subcellularLocation>
        <location evidence="1">Membrane</location>
        <topology evidence="1">Multi-pass membrane protein</topology>
    </subcellularLocation>
</comment>
<evidence type="ECO:0000256" key="2">
    <source>
        <dbReference type="ARBA" id="ARBA00022692"/>
    </source>
</evidence>
<evidence type="ECO:0000313" key="7">
    <source>
        <dbReference type="Proteomes" id="UP001155182"/>
    </source>
</evidence>
<evidence type="ECO:0000256" key="5">
    <source>
        <dbReference type="SAM" id="Phobius"/>
    </source>
</evidence>
<evidence type="ECO:0000256" key="1">
    <source>
        <dbReference type="ARBA" id="ARBA00004141"/>
    </source>
</evidence>
<feature type="transmembrane region" description="Helical" evidence="5">
    <location>
        <begin position="106"/>
        <end position="122"/>
    </location>
</feature>
<comment type="caution">
    <text evidence="6">The sequence shown here is derived from an EMBL/GenBank/DDBJ whole genome shotgun (WGS) entry which is preliminary data.</text>
</comment>
<feature type="transmembrane region" description="Helical" evidence="5">
    <location>
        <begin position="14"/>
        <end position="36"/>
    </location>
</feature>
<accession>A0A9X2FCN1</accession>
<dbReference type="Proteomes" id="UP001155182">
    <property type="component" value="Unassembled WGS sequence"/>
</dbReference>
<protein>
    <submittedName>
        <fullName evidence="6">DoxX family protein</fullName>
    </submittedName>
</protein>
<evidence type="ECO:0000256" key="3">
    <source>
        <dbReference type="ARBA" id="ARBA00022989"/>
    </source>
</evidence>
<dbReference type="InterPro" id="IPR032808">
    <property type="entry name" value="DoxX"/>
</dbReference>
<organism evidence="6 7">
    <name type="scientific">Solitalea agri</name>
    <dbReference type="NCBI Taxonomy" id="2953739"/>
    <lineage>
        <taxon>Bacteria</taxon>
        <taxon>Pseudomonadati</taxon>
        <taxon>Bacteroidota</taxon>
        <taxon>Sphingobacteriia</taxon>
        <taxon>Sphingobacteriales</taxon>
        <taxon>Sphingobacteriaceae</taxon>
        <taxon>Solitalea</taxon>
    </lineage>
</organism>
<feature type="transmembrane region" description="Helical" evidence="5">
    <location>
        <begin position="80"/>
        <end position="99"/>
    </location>
</feature>
<evidence type="ECO:0000256" key="4">
    <source>
        <dbReference type="ARBA" id="ARBA00023136"/>
    </source>
</evidence>
<dbReference type="PIRSF" id="PIRSF030066">
    <property type="entry name" value="UCP030066"/>
    <property type="match status" value="1"/>
</dbReference>
<keyword evidence="2 5" id="KW-0812">Transmembrane</keyword>
<dbReference type="GO" id="GO:0016020">
    <property type="term" value="C:membrane"/>
    <property type="evidence" value="ECO:0007669"/>
    <property type="project" value="UniProtKB-SubCell"/>
</dbReference>
<proteinExistence type="predicted"/>
<reference evidence="6" key="1">
    <citation type="submission" date="2022-06" db="EMBL/GenBank/DDBJ databases">
        <title>Solitalea sp. MAHUQ-68 isolated from rhizospheric soil.</title>
        <authorList>
            <person name="Huq M.A."/>
        </authorList>
    </citation>
    <scope>NUCLEOTIDE SEQUENCE</scope>
    <source>
        <strain evidence="6">MAHUQ-68</strain>
    </source>
</reference>
<sequence length="145" mass="16303">MEKNSPKAGKAAKITYWIATIWLALGMLSTGIVQFIKVKEQTDMMNHLGYPVYFLTIIAIWKFLGVIVVLLPRFPLLKEWTYAGFFFAMSGAVISHLACGDGFKEIFGPALLIILIVVSWYFRPANRKTISSHKYTLKPLGVSTN</sequence>
<name>A0A9X2FCN1_9SPHI</name>
<gene>
    <name evidence="6" type="ORF">NF867_16345</name>
</gene>
<keyword evidence="3 5" id="KW-1133">Transmembrane helix</keyword>
<feature type="transmembrane region" description="Helical" evidence="5">
    <location>
        <begin position="48"/>
        <end position="74"/>
    </location>
</feature>
<evidence type="ECO:0000313" key="6">
    <source>
        <dbReference type="EMBL" id="MCO4294433.1"/>
    </source>
</evidence>
<dbReference type="EMBL" id="JAMWYS010000058">
    <property type="protein sequence ID" value="MCO4294433.1"/>
    <property type="molecule type" value="Genomic_DNA"/>
</dbReference>
<keyword evidence="7" id="KW-1185">Reference proteome</keyword>